<dbReference type="InterPro" id="IPR010982">
    <property type="entry name" value="Lambda_DNA-bd_dom_sf"/>
</dbReference>
<comment type="caution">
    <text evidence="2">The sequence shown here is derived from an EMBL/GenBank/DDBJ whole genome shotgun (WGS) entry which is preliminary data.</text>
</comment>
<dbReference type="PROSITE" id="PS50943">
    <property type="entry name" value="HTH_CROC1"/>
    <property type="match status" value="1"/>
</dbReference>
<keyword evidence="3" id="KW-1185">Reference proteome</keyword>
<feature type="domain" description="HTH cro/C1-type" evidence="1">
    <location>
        <begin position="9"/>
        <end position="63"/>
    </location>
</feature>
<dbReference type="SMART" id="SM00530">
    <property type="entry name" value="HTH_XRE"/>
    <property type="match status" value="1"/>
</dbReference>
<dbReference type="CDD" id="cd00093">
    <property type="entry name" value="HTH_XRE"/>
    <property type="match status" value="1"/>
</dbReference>
<dbReference type="RefSeq" id="WP_193192877.1">
    <property type="nucleotide sequence ID" value="NZ_JACZFR010000035.1"/>
</dbReference>
<proteinExistence type="predicted"/>
<gene>
    <name evidence="2" type="ORF">ACFQBM_09670</name>
</gene>
<dbReference type="EMBL" id="JBHSVR010000001">
    <property type="protein sequence ID" value="MFC6633549.1"/>
    <property type="molecule type" value="Genomic_DNA"/>
</dbReference>
<sequence>MREAIGTRLREGRRDRSIKAKDLAATMGVSPEALSRMERGRQTIPAELLADWCRHLDVHLTFSAAGIEETPESLPPDHARLFNDLDPKHRKLVLEHLELVASLIGEGSPDPDKE</sequence>
<name>A0ABW1YQ92_9GAMM</name>
<evidence type="ECO:0000313" key="2">
    <source>
        <dbReference type="EMBL" id="MFC6633549.1"/>
    </source>
</evidence>
<organism evidence="2 3">
    <name type="scientific">Microbulbifer taiwanensis</name>
    <dbReference type="NCBI Taxonomy" id="986746"/>
    <lineage>
        <taxon>Bacteria</taxon>
        <taxon>Pseudomonadati</taxon>
        <taxon>Pseudomonadota</taxon>
        <taxon>Gammaproteobacteria</taxon>
        <taxon>Cellvibrionales</taxon>
        <taxon>Microbulbiferaceae</taxon>
        <taxon>Microbulbifer</taxon>
    </lineage>
</organism>
<reference evidence="3" key="1">
    <citation type="journal article" date="2019" name="Int. J. Syst. Evol. Microbiol.">
        <title>The Global Catalogue of Microorganisms (GCM) 10K type strain sequencing project: providing services to taxonomists for standard genome sequencing and annotation.</title>
        <authorList>
            <consortium name="The Broad Institute Genomics Platform"/>
            <consortium name="The Broad Institute Genome Sequencing Center for Infectious Disease"/>
            <person name="Wu L."/>
            <person name="Ma J."/>
        </authorList>
    </citation>
    <scope>NUCLEOTIDE SEQUENCE [LARGE SCALE GENOMIC DNA]</scope>
    <source>
        <strain evidence="3">CGMCC 1.13718</strain>
    </source>
</reference>
<protein>
    <submittedName>
        <fullName evidence="2">Helix-turn-helix domain-containing protein</fullName>
    </submittedName>
</protein>
<evidence type="ECO:0000259" key="1">
    <source>
        <dbReference type="PROSITE" id="PS50943"/>
    </source>
</evidence>
<dbReference type="Pfam" id="PF01381">
    <property type="entry name" value="HTH_3"/>
    <property type="match status" value="1"/>
</dbReference>
<evidence type="ECO:0000313" key="3">
    <source>
        <dbReference type="Proteomes" id="UP001596425"/>
    </source>
</evidence>
<dbReference type="SUPFAM" id="SSF47413">
    <property type="entry name" value="lambda repressor-like DNA-binding domains"/>
    <property type="match status" value="1"/>
</dbReference>
<dbReference type="Gene3D" id="1.10.260.40">
    <property type="entry name" value="lambda repressor-like DNA-binding domains"/>
    <property type="match status" value="1"/>
</dbReference>
<dbReference type="Proteomes" id="UP001596425">
    <property type="component" value="Unassembled WGS sequence"/>
</dbReference>
<accession>A0ABW1YQ92</accession>
<dbReference type="InterPro" id="IPR001387">
    <property type="entry name" value="Cro/C1-type_HTH"/>
</dbReference>